<feature type="region of interest" description="Disordered" evidence="1">
    <location>
        <begin position="294"/>
        <end position="313"/>
    </location>
</feature>
<evidence type="ECO:0000256" key="1">
    <source>
        <dbReference type="SAM" id="MobiDB-lite"/>
    </source>
</evidence>
<organism evidence="2 3">
    <name type="scientific">Marchantia polymorpha subsp. ruderalis</name>
    <dbReference type="NCBI Taxonomy" id="1480154"/>
    <lineage>
        <taxon>Eukaryota</taxon>
        <taxon>Viridiplantae</taxon>
        <taxon>Streptophyta</taxon>
        <taxon>Embryophyta</taxon>
        <taxon>Marchantiophyta</taxon>
        <taxon>Marchantiopsida</taxon>
        <taxon>Marchantiidae</taxon>
        <taxon>Marchantiales</taxon>
        <taxon>Marchantiaceae</taxon>
        <taxon>Marchantia</taxon>
    </lineage>
</organism>
<feature type="compositionally biased region" description="Polar residues" evidence="1">
    <location>
        <begin position="249"/>
        <end position="263"/>
    </location>
</feature>
<feature type="compositionally biased region" description="Basic and acidic residues" evidence="1">
    <location>
        <begin position="170"/>
        <end position="184"/>
    </location>
</feature>
<feature type="region of interest" description="Disordered" evidence="1">
    <location>
        <begin position="142"/>
        <end position="289"/>
    </location>
</feature>
<dbReference type="EMBL" id="AP019870">
    <property type="protein sequence ID" value="BBN10026.1"/>
    <property type="molecule type" value="Genomic_DNA"/>
</dbReference>
<protein>
    <submittedName>
        <fullName evidence="2">Uncharacterized protein</fullName>
    </submittedName>
</protein>
<dbReference type="Proteomes" id="UP001162541">
    <property type="component" value="Chromosome 5"/>
</dbReference>
<dbReference type="AlphaFoldDB" id="A0AAF6BDE2"/>
<feature type="compositionally biased region" description="Low complexity" evidence="1">
    <location>
        <begin position="153"/>
        <end position="162"/>
    </location>
</feature>
<name>A0AAF6BDE2_MARPO</name>
<accession>A0AAF6BDE2</accession>
<sequence length="325" mass="36489">MSTETRSSAAAGTDAENEIEIEIDILEPTKEILRCYDERLNSTDSWNGALPQVQNKQMLEHIAEFTQDDVLARVGRLSDEFRKRIARVDTVDRLDRRVCELEKENEFLRIERDSQASDLRVVCREVDTFLDVVESFLDADHVERPGSDDAGRRASSSSVSKSPIMLTLKSRPEPERRIDRDKGRPASNGSRPASPVPKKPGSSNPAEKEKEKGKRPMSPGIRPASPSPRSSKMSLTLFDKGKRAVSPGFRTSSPSPRNTSMTVYNKEKGNRPLSPGIRHASPSPKKAFMNMTDTRKRKWPESERQSQDVIHGKVVLPPGLMRWKG</sequence>
<proteinExistence type="predicted"/>
<feature type="compositionally biased region" description="Basic and acidic residues" evidence="1">
    <location>
        <begin position="142"/>
        <end position="152"/>
    </location>
</feature>
<gene>
    <name evidence="2" type="ORF">Mp_5g00290</name>
</gene>
<evidence type="ECO:0000313" key="3">
    <source>
        <dbReference type="Proteomes" id="UP001162541"/>
    </source>
</evidence>
<reference evidence="3" key="1">
    <citation type="journal article" date="2020" name="Curr. Biol.">
        <title>Chromatin organization in early land plants reveals an ancestral association between H3K27me3, transposons, and constitutive heterochromatin.</title>
        <authorList>
            <person name="Montgomery S.A."/>
            <person name="Tanizawa Y."/>
            <person name="Galik B."/>
            <person name="Wang N."/>
            <person name="Ito T."/>
            <person name="Mochizuki T."/>
            <person name="Akimcheva S."/>
            <person name="Bowman J.L."/>
            <person name="Cognat V."/>
            <person name="Marechal-Drouard L."/>
            <person name="Ekker H."/>
            <person name="Hong S.F."/>
            <person name="Kohchi T."/>
            <person name="Lin S.S."/>
            <person name="Liu L.D."/>
            <person name="Nakamura Y."/>
            <person name="Valeeva L.R."/>
            <person name="Shakirov E.V."/>
            <person name="Shippen D.E."/>
            <person name="Wei W.L."/>
            <person name="Yagura M."/>
            <person name="Yamaoka S."/>
            <person name="Yamato K.T."/>
            <person name="Liu C."/>
            <person name="Berger F."/>
        </authorList>
    </citation>
    <scope>NUCLEOTIDE SEQUENCE [LARGE SCALE GENOMIC DNA]</scope>
    <source>
        <strain evidence="3">Tak-1</strain>
    </source>
</reference>
<evidence type="ECO:0000313" key="2">
    <source>
        <dbReference type="EMBL" id="BBN10026.1"/>
    </source>
</evidence>